<keyword evidence="1" id="KW-0812">Transmembrane</keyword>
<name>A0A345NQW2_9MICO</name>
<accession>A0A345NQW2</accession>
<dbReference type="KEGG" id="orn:DV701_16050"/>
<reference evidence="2 3" key="1">
    <citation type="submission" date="2018-07" db="EMBL/GenBank/DDBJ databases">
        <title>Complete genome sequencing of Ornithinimicrobium sp. AMA3305.</title>
        <authorList>
            <person name="Bae J.-W."/>
        </authorList>
    </citation>
    <scope>NUCLEOTIDE SEQUENCE [LARGE SCALE GENOMIC DNA]</scope>
    <source>
        <strain evidence="2 3">AMA3305</strain>
    </source>
</reference>
<dbReference type="EMBL" id="CP031229">
    <property type="protein sequence ID" value="AXH97420.1"/>
    <property type="molecule type" value="Genomic_DNA"/>
</dbReference>
<organism evidence="2 3">
    <name type="scientific">Ornithinimicrobium avium</name>
    <dbReference type="NCBI Taxonomy" id="2283195"/>
    <lineage>
        <taxon>Bacteria</taxon>
        <taxon>Bacillati</taxon>
        <taxon>Actinomycetota</taxon>
        <taxon>Actinomycetes</taxon>
        <taxon>Micrococcales</taxon>
        <taxon>Ornithinimicrobiaceae</taxon>
        <taxon>Ornithinimicrobium</taxon>
    </lineage>
</organism>
<protein>
    <recommendedName>
        <fullName evidence="4">PH domain-containing protein</fullName>
    </recommendedName>
</protein>
<sequence>MQPAWLPTLRAGIGLVVILSAAVGIVLAWGTIVVALMVLWLALGVFLVWASRYERTGTTLDEGAITVVEGRHPQRLTRAGVLDLRTEGPAEHPWRIVAVLRDGRTLPLLGVPPGELDRLRRWHSQT</sequence>
<evidence type="ECO:0000313" key="3">
    <source>
        <dbReference type="Proteomes" id="UP000253790"/>
    </source>
</evidence>
<keyword evidence="1" id="KW-1133">Transmembrane helix</keyword>
<feature type="transmembrane region" description="Helical" evidence="1">
    <location>
        <begin position="15"/>
        <end position="48"/>
    </location>
</feature>
<proteinExistence type="predicted"/>
<dbReference type="AlphaFoldDB" id="A0A345NQW2"/>
<keyword evidence="1" id="KW-0472">Membrane</keyword>
<evidence type="ECO:0008006" key="4">
    <source>
        <dbReference type="Google" id="ProtNLM"/>
    </source>
</evidence>
<gene>
    <name evidence="2" type="ORF">DV701_16050</name>
</gene>
<dbReference type="Proteomes" id="UP000253790">
    <property type="component" value="Chromosome"/>
</dbReference>
<evidence type="ECO:0000256" key="1">
    <source>
        <dbReference type="SAM" id="Phobius"/>
    </source>
</evidence>
<evidence type="ECO:0000313" key="2">
    <source>
        <dbReference type="EMBL" id="AXH97420.1"/>
    </source>
</evidence>
<keyword evidence="3" id="KW-1185">Reference proteome</keyword>
<dbReference type="OrthoDB" id="4865495at2"/>